<dbReference type="PANTHER" id="PTHR44051">
    <property type="entry name" value="GLUTATHIONE S-TRANSFERASE-RELATED"/>
    <property type="match status" value="1"/>
</dbReference>
<dbReference type="AlphaFoldDB" id="A0A5B8RF88"/>
<feature type="domain" description="GST C-terminal" evidence="3">
    <location>
        <begin position="92"/>
        <end position="220"/>
    </location>
</feature>
<reference evidence="4" key="1">
    <citation type="submission" date="2019-06" db="EMBL/GenBank/DDBJ databases">
        <authorList>
            <person name="Murdoch R.W."/>
            <person name="Fathepure B."/>
        </authorList>
    </citation>
    <scope>NUCLEOTIDE SEQUENCE</scope>
</reference>
<dbReference type="SFLD" id="SFLDG00358">
    <property type="entry name" value="Main_(cytGST)"/>
    <property type="match status" value="1"/>
</dbReference>
<dbReference type="SUPFAM" id="SSF52833">
    <property type="entry name" value="Thioredoxin-like"/>
    <property type="match status" value="1"/>
</dbReference>
<dbReference type="SUPFAM" id="SSF47616">
    <property type="entry name" value="GST C-terminal domain-like"/>
    <property type="match status" value="1"/>
</dbReference>
<evidence type="ECO:0008006" key="5">
    <source>
        <dbReference type="Google" id="ProtNLM"/>
    </source>
</evidence>
<accession>A0A5B8RF88</accession>
<dbReference type="InterPro" id="IPR010987">
    <property type="entry name" value="Glutathione-S-Trfase_C-like"/>
</dbReference>
<dbReference type="PROSITE" id="PS51354">
    <property type="entry name" value="GLUTAREDOXIN_2"/>
    <property type="match status" value="1"/>
</dbReference>
<dbReference type="InterPro" id="IPR011767">
    <property type="entry name" value="GLR_AS"/>
</dbReference>
<protein>
    <recommendedName>
        <fullName evidence="5">Glutathione S-transferase</fullName>
    </recommendedName>
</protein>
<dbReference type="InterPro" id="IPR036282">
    <property type="entry name" value="Glutathione-S-Trfase_C_sf"/>
</dbReference>
<evidence type="ECO:0000259" key="3">
    <source>
        <dbReference type="PROSITE" id="PS50405"/>
    </source>
</evidence>
<dbReference type="PROSITE" id="PS50405">
    <property type="entry name" value="GST_CTER"/>
    <property type="match status" value="1"/>
</dbReference>
<evidence type="ECO:0000259" key="2">
    <source>
        <dbReference type="PROSITE" id="PS50404"/>
    </source>
</evidence>
<proteinExistence type="predicted"/>
<dbReference type="Pfam" id="PF00043">
    <property type="entry name" value="GST_C"/>
    <property type="match status" value="1"/>
</dbReference>
<feature type="region of interest" description="Disordered" evidence="1">
    <location>
        <begin position="35"/>
        <end position="54"/>
    </location>
</feature>
<sequence>MSRQTGEGRPGVELFDKPECPFCFKVRIALAEQDRPYRHRPHDDPAVKAERERLSPTGTVPILVEDGDRVLTESAVIMEYLAETGPGLMPDDAWERARARSIAHFSDNRVGRAVREVIFEKRDRPAQDWDRARIDAGVAAWRGQCLPYLAEVLGERAFFAGVYSIADAALTARFALAQAYGMDVPDTFPNLRAWFARMAERASFAPAAPPKVRERLRVAVD</sequence>
<dbReference type="InterPro" id="IPR036249">
    <property type="entry name" value="Thioredoxin-like_sf"/>
</dbReference>
<dbReference type="PROSITE" id="PS00195">
    <property type="entry name" value="GLUTAREDOXIN_1"/>
    <property type="match status" value="1"/>
</dbReference>
<dbReference type="SFLD" id="SFLDS00019">
    <property type="entry name" value="Glutathione_Transferase_(cytos"/>
    <property type="match status" value="1"/>
</dbReference>
<organism evidence="4">
    <name type="scientific">uncultured organism</name>
    <dbReference type="NCBI Taxonomy" id="155900"/>
    <lineage>
        <taxon>unclassified sequences</taxon>
        <taxon>environmental samples</taxon>
    </lineage>
</organism>
<dbReference type="PANTHER" id="PTHR44051:SF2">
    <property type="entry name" value="HYPOTHETICAL GLUTATHIONE S-TRANSFERASE LIKE PROTEIN"/>
    <property type="match status" value="1"/>
</dbReference>
<dbReference type="PROSITE" id="PS50404">
    <property type="entry name" value="GST_NTER"/>
    <property type="match status" value="1"/>
</dbReference>
<dbReference type="InterPro" id="IPR040079">
    <property type="entry name" value="Glutathione_S-Trfase"/>
</dbReference>
<dbReference type="Pfam" id="PF13417">
    <property type="entry name" value="GST_N_3"/>
    <property type="match status" value="1"/>
</dbReference>
<dbReference type="InterPro" id="IPR004046">
    <property type="entry name" value="GST_C"/>
</dbReference>
<feature type="domain" description="GST N-terminal" evidence="2">
    <location>
        <begin position="10"/>
        <end position="89"/>
    </location>
</feature>
<evidence type="ECO:0000313" key="4">
    <source>
        <dbReference type="EMBL" id="QEA06663.1"/>
    </source>
</evidence>
<dbReference type="CDD" id="cd00570">
    <property type="entry name" value="GST_N_family"/>
    <property type="match status" value="1"/>
</dbReference>
<dbReference type="EMBL" id="MN079160">
    <property type="protein sequence ID" value="QEA06663.1"/>
    <property type="molecule type" value="Genomic_DNA"/>
</dbReference>
<dbReference type="Gene3D" id="3.40.30.10">
    <property type="entry name" value="Glutaredoxin"/>
    <property type="match status" value="1"/>
</dbReference>
<dbReference type="InterPro" id="IPR004045">
    <property type="entry name" value="Glutathione_S-Trfase_N"/>
</dbReference>
<dbReference type="Gene3D" id="1.20.1050.10">
    <property type="match status" value="1"/>
</dbReference>
<gene>
    <name evidence="4" type="ORF">KBTEX_03003</name>
</gene>
<name>A0A5B8RF88_9ZZZZ</name>
<evidence type="ECO:0000256" key="1">
    <source>
        <dbReference type="SAM" id="MobiDB-lite"/>
    </source>
</evidence>